<dbReference type="EMBL" id="DVHM01000183">
    <property type="protein sequence ID" value="HIR71756.1"/>
    <property type="molecule type" value="Genomic_DNA"/>
</dbReference>
<accession>A0A9D1EBV7</accession>
<evidence type="ECO:0000313" key="4">
    <source>
        <dbReference type="Proteomes" id="UP000823912"/>
    </source>
</evidence>
<keyword evidence="1" id="KW-0175">Coiled coil</keyword>
<dbReference type="Pfam" id="PF08239">
    <property type="entry name" value="SH3_3"/>
    <property type="match status" value="1"/>
</dbReference>
<organism evidence="3 4">
    <name type="scientific">Candidatus Pullilachnospira gallistercoris</name>
    <dbReference type="NCBI Taxonomy" id="2840911"/>
    <lineage>
        <taxon>Bacteria</taxon>
        <taxon>Bacillati</taxon>
        <taxon>Bacillota</taxon>
        <taxon>Clostridia</taxon>
        <taxon>Lachnospirales</taxon>
        <taxon>Lachnospiraceae</taxon>
        <taxon>Lachnospiraceae incertae sedis</taxon>
        <taxon>Candidatus Pullilachnospira</taxon>
    </lineage>
</organism>
<dbReference type="Gene3D" id="2.30.30.40">
    <property type="entry name" value="SH3 Domains"/>
    <property type="match status" value="1"/>
</dbReference>
<dbReference type="AlphaFoldDB" id="A0A9D1EBV7"/>
<feature type="domain" description="SH3b" evidence="2">
    <location>
        <begin position="321"/>
        <end position="384"/>
    </location>
</feature>
<name>A0A9D1EBV7_9FIRM</name>
<proteinExistence type="predicted"/>
<evidence type="ECO:0000256" key="1">
    <source>
        <dbReference type="SAM" id="Coils"/>
    </source>
</evidence>
<protein>
    <submittedName>
        <fullName evidence="3">SH3 domain-containing protein</fullName>
    </submittedName>
</protein>
<comment type="caution">
    <text evidence="3">The sequence shown here is derived from an EMBL/GenBank/DDBJ whole genome shotgun (WGS) entry which is preliminary data.</text>
</comment>
<feature type="coiled-coil region" evidence="1">
    <location>
        <begin position="246"/>
        <end position="318"/>
    </location>
</feature>
<gene>
    <name evidence="3" type="ORF">IAA55_10835</name>
</gene>
<evidence type="ECO:0000313" key="3">
    <source>
        <dbReference type="EMBL" id="HIR71756.1"/>
    </source>
</evidence>
<reference evidence="3" key="1">
    <citation type="submission" date="2020-10" db="EMBL/GenBank/DDBJ databases">
        <authorList>
            <person name="Gilroy R."/>
        </authorList>
    </citation>
    <scope>NUCLEOTIDE SEQUENCE</scope>
    <source>
        <strain evidence="3">ChiSjej5B23-6657</strain>
    </source>
</reference>
<reference evidence="3" key="2">
    <citation type="journal article" date="2021" name="PeerJ">
        <title>Extensive microbial diversity within the chicken gut microbiome revealed by metagenomics and culture.</title>
        <authorList>
            <person name="Gilroy R."/>
            <person name="Ravi A."/>
            <person name="Getino M."/>
            <person name="Pursley I."/>
            <person name="Horton D.L."/>
            <person name="Alikhan N.F."/>
            <person name="Baker D."/>
            <person name="Gharbi K."/>
            <person name="Hall N."/>
            <person name="Watson M."/>
            <person name="Adriaenssens E.M."/>
            <person name="Foster-Nyarko E."/>
            <person name="Jarju S."/>
            <person name="Secka A."/>
            <person name="Antonio M."/>
            <person name="Oren A."/>
            <person name="Chaudhuri R.R."/>
            <person name="La Ragione R."/>
            <person name="Hildebrand F."/>
            <person name="Pallen M.J."/>
        </authorList>
    </citation>
    <scope>NUCLEOTIDE SEQUENCE</scope>
    <source>
        <strain evidence="3">ChiSjej5B23-6657</strain>
    </source>
</reference>
<dbReference type="InterPro" id="IPR003646">
    <property type="entry name" value="SH3-like_bac-type"/>
</dbReference>
<evidence type="ECO:0000259" key="2">
    <source>
        <dbReference type="SMART" id="SM00287"/>
    </source>
</evidence>
<sequence length="386" mass="42740">MNSLNLKDRLSMIFDRDRWTLWMKKYFRYVLAVLVLLAMALILSRCTAGTSADEDPMSGVYQKFSEDSNEELNALIQQYYKDFADGNVDDLQTIATPISDAEKSYIQFFSQYVEEYQNLKVYSKRGADDSSYLVSVYLHMKFKDIETTAAGLDFFYVQTNDEGKLYINNIYSSFNQANGEYELDDNIASLIAAFEQQPDVTALQAEVQQECNEAMVEDESLNTFVNVTLQDAITKWASDYRAQVAAQEAAEQQAAAEQKAAEEAAAAQAAAEQQAAEQAAAAQAAAEQQAAAEAAAAQAAAEQQAAQQQQQQQQQQAAGLAAGQQIRLTESTNIRTSMSETAPRLALAYAGEYVTVQMSYAEGWTKVTYNGQEGYVRTDILQAQVQ</sequence>
<dbReference type="SMART" id="SM00287">
    <property type="entry name" value="SH3b"/>
    <property type="match status" value="1"/>
</dbReference>
<dbReference type="Proteomes" id="UP000823912">
    <property type="component" value="Unassembled WGS sequence"/>
</dbReference>